<feature type="chain" id="PRO_5042031383" description="FAD-binding PCMH-type domain-containing protein" evidence="3">
    <location>
        <begin position="18"/>
        <end position="642"/>
    </location>
</feature>
<comment type="caution">
    <text evidence="5">The sequence shown here is derived from an EMBL/GenBank/DDBJ whole genome shotgun (WGS) entry which is preliminary data.</text>
</comment>
<accession>A0AAE0H8I6</accession>
<evidence type="ECO:0000256" key="1">
    <source>
        <dbReference type="ARBA" id="ARBA00005466"/>
    </source>
</evidence>
<gene>
    <name evidence="5" type="ORF">B0H64DRAFT_49194</name>
</gene>
<dbReference type="InterPro" id="IPR016169">
    <property type="entry name" value="FAD-bd_PCMH_sub2"/>
</dbReference>
<dbReference type="SUPFAM" id="SSF56176">
    <property type="entry name" value="FAD-binding/transporter-associated domain-like"/>
    <property type="match status" value="1"/>
</dbReference>
<dbReference type="PROSITE" id="PS51387">
    <property type="entry name" value="FAD_PCMH"/>
    <property type="match status" value="1"/>
</dbReference>
<reference evidence="5" key="1">
    <citation type="journal article" date="2023" name="Mol. Phylogenet. Evol.">
        <title>Genome-scale phylogeny and comparative genomics of the fungal order Sordariales.</title>
        <authorList>
            <person name="Hensen N."/>
            <person name="Bonometti L."/>
            <person name="Westerberg I."/>
            <person name="Brannstrom I.O."/>
            <person name="Guillou S."/>
            <person name="Cros-Aarteil S."/>
            <person name="Calhoun S."/>
            <person name="Haridas S."/>
            <person name="Kuo A."/>
            <person name="Mondo S."/>
            <person name="Pangilinan J."/>
            <person name="Riley R."/>
            <person name="LaButti K."/>
            <person name="Andreopoulos B."/>
            <person name="Lipzen A."/>
            <person name="Chen C."/>
            <person name="Yan M."/>
            <person name="Daum C."/>
            <person name="Ng V."/>
            <person name="Clum A."/>
            <person name="Steindorff A."/>
            <person name="Ohm R.A."/>
            <person name="Martin F."/>
            <person name="Silar P."/>
            <person name="Natvig D.O."/>
            <person name="Lalanne C."/>
            <person name="Gautier V."/>
            <person name="Ament-Velasquez S.L."/>
            <person name="Kruys A."/>
            <person name="Hutchinson M.I."/>
            <person name="Powell A.J."/>
            <person name="Barry K."/>
            <person name="Miller A.N."/>
            <person name="Grigoriev I.V."/>
            <person name="Debuchy R."/>
            <person name="Gladieux P."/>
            <person name="Hiltunen Thoren M."/>
            <person name="Johannesson H."/>
        </authorList>
    </citation>
    <scope>NUCLEOTIDE SEQUENCE</scope>
    <source>
        <strain evidence="5">CBS 168.71</strain>
    </source>
</reference>
<dbReference type="Pfam" id="PF08031">
    <property type="entry name" value="BBE"/>
    <property type="match status" value="1"/>
</dbReference>
<evidence type="ECO:0000259" key="4">
    <source>
        <dbReference type="PROSITE" id="PS51387"/>
    </source>
</evidence>
<dbReference type="InterPro" id="IPR016166">
    <property type="entry name" value="FAD-bd_PCMH"/>
</dbReference>
<keyword evidence="2" id="KW-0560">Oxidoreductase</keyword>
<protein>
    <recommendedName>
        <fullName evidence="4">FAD-binding PCMH-type domain-containing protein</fullName>
    </recommendedName>
</protein>
<dbReference type="AlphaFoldDB" id="A0AAE0H8I6"/>
<evidence type="ECO:0000256" key="2">
    <source>
        <dbReference type="ARBA" id="ARBA00023002"/>
    </source>
</evidence>
<organism evidence="5 6">
    <name type="scientific">Chaetomium fimeti</name>
    <dbReference type="NCBI Taxonomy" id="1854472"/>
    <lineage>
        <taxon>Eukaryota</taxon>
        <taxon>Fungi</taxon>
        <taxon>Dikarya</taxon>
        <taxon>Ascomycota</taxon>
        <taxon>Pezizomycotina</taxon>
        <taxon>Sordariomycetes</taxon>
        <taxon>Sordariomycetidae</taxon>
        <taxon>Sordariales</taxon>
        <taxon>Chaetomiaceae</taxon>
        <taxon>Chaetomium</taxon>
    </lineage>
</organism>
<dbReference type="Pfam" id="PF01565">
    <property type="entry name" value="FAD_binding_4"/>
    <property type="match status" value="1"/>
</dbReference>
<dbReference type="RefSeq" id="XP_062654400.1">
    <property type="nucleotide sequence ID" value="XM_062808318.1"/>
</dbReference>
<sequence length="642" mass="69363">MAAAFCLFGLLFPSVLSFGAAQGTSGHAYPLFEYETRSLTEEGLEKLLAGAGASDSASLFAFDDGTKANPGPSGPACKVFPGDAEWPAQNTWQTFDDLLGGALIETVPVAAPCYQNTGIYDAEKCAAVRDSFSNPYFHENDPTSIFWPLYQGRTCMVTDDPNSSNCTHGAFPVYAVNVSSVSQIQLAVNFARNANLRLVIKNTGHCYLGKSSGAGALSIWTHNLKNLEYHPDLEIPGYSGPAIKVGAGVTVREVYAEAERNDVSALGGICESVGYAGGYVTGGGHTPLSGLYGMAADHVMALEVVTADGHFITASPEENTDLYWALRGGGGGTFGVVTSIIIRVHPKLPVVTSTFTLSTSPTVSADAFWEAMYSYFSLFIPFTDAGTYSWFTLFSDTNGSHTFSMEPFFAPNHTLTSFTTLVEPWFAKLRALHIPFTPTTTAHPSFYAAYNATWGSNIGLNSAGRISVPSNRLLPRRNWEDPALFNATFAVLRRHASAGRLLMGYHQAPRNRAGVDNAVNSAWREAVCFLILSGRLPAGVTDPTAEQVRAASVDLQEEVIAPLREVAPESEGGGAYLNEANVDEPMWREAFYGVHYERLLEVKRAWDPREVFYATTAVGSEGWEVRDGEMGVQTQNGRLCRV</sequence>
<evidence type="ECO:0000313" key="5">
    <source>
        <dbReference type="EMBL" id="KAK3290886.1"/>
    </source>
</evidence>
<dbReference type="GO" id="GO:0016491">
    <property type="term" value="F:oxidoreductase activity"/>
    <property type="evidence" value="ECO:0007669"/>
    <property type="project" value="UniProtKB-KW"/>
</dbReference>
<dbReference type="GeneID" id="87845266"/>
<name>A0AAE0H8I6_9PEZI</name>
<dbReference type="InterPro" id="IPR050432">
    <property type="entry name" value="FAD-linked_Oxidoreductases_BP"/>
</dbReference>
<evidence type="ECO:0000313" key="6">
    <source>
        <dbReference type="Proteomes" id="UP001278766"/>
    </source>
</evidence>
<feature type="domain" description="FAD-binding PCMH-type" evidence="4">
    <location>
        <begin position="168"/>
        <end position="347"/>
    </location>
</feature>
<dbReference type="PANTHER" id="PTHR13878">
    <property type="entry name" value="GULONOLACTONE OXIDASE"/>
    <property type="match status" value="1"/>
</dbReference>
<dbReference type="Proteomes" id="UP001278766">
    <property type="component" value="Unassembled WGS sequence"/>
</dbReference>
<reference evidence="5" key="2">
    <citation type="submission" date="2023-06" db="EMBL/GenBank/DDBJ databases">
        <authorList>
            <consortium name="Lawrence Berkeley National Laboratory"/>
            <person name="Haridas S."/>
            <person name="Hensen N."/>
            <person name="Bonometti L."/>
            <person name="Westerberg I."/>
            <person name="Brannstrom I.O."/>
            <person name="Guillou S."/>
            <person name="Cros-Aarteil S."/>
            <person name="Calhoun S."/>
            <person name="Kuo A."/>
            <person name="Mondo S."/>
            <person name="Pangilinan J."/>
            <person name="Riley R."/>
            <person name="Labutti K."/>
            <person name="Andreopoulos B."/>
            <person name="Lipzen A."/>
            <person name="Chen C."/>
            <person name="Yanf M."/>
            <person name="Daum C."/>
            <person name="Ng V."/>
            <person name="Clum A."/>
            <person name="Steindorff A."/>
            <person name="Ohm R."/>
            <person name="Martin F."/>
            <person name="Silar P."/>
            <person name="Natvig D."/>
            <person name="Lalanne C."/>
            <person name="Gautier V."/>
            <person name="Ament-Velasquez S.L."/>
            <person name="Kruys A."/>
            <person name="Hutchinson M.I."/>
            <person name="Powell A.J."/>
            <person name="Barry K."/>
            <person name="Miller A.N."/>
            <person name="Grigoriev I.V."/>
            <person name="Debuchy R."/>
            <person name="Gladieux P."/>
            <person name="Thoren M.H."/>
            <person name="Johannesson H."/>
        </authorList>
    </citation>
    <scope>NUCLEOTIDE SEQUENCE</scope>
    <source>
        <strain evidence="5">CBS 168.71</strain>
    </source>
</reference>
<dbReference type="EMBL" id="JAUEPN010000011">
    <property type="protein sequence ID" value="KAK3290886.1"/>
    <property type="molecule type" value="Genomic_DNA"/>
</dbReference>
<keyword evidence="3" id="KW-0732">Signal</keyword>
<keyword evidence="6" id="KW-1185">Reference proteome</keyword>
<feature type="signal peptide" evidence="3">
    <location>
        <begin position="1"/>
        <end position="17"/>
    </location>
</feature>
<proteinExistence type="inferred from homology"/>
<evidence type="ECO:0000256" key="3">
    <source>
        <dbReference type="SAM" id="SignalP"/>
    </source>
</evidence>
<dbReference type="PANTHER" id="PTHR13878:SF91">
    <property type="entry name" value="FAD BINDING DOMAIN PROTEIN (AFU_ORTHOLOGUE AFUA_6G12070)-RELATED"/>
    <property type="match status" value="1"/>
</dbReference>
<dbReference type="InterPro" id="IPR006094">
    <property type="entry name" value="Oxid_FAD_bind_N"/>
</dbReference>
<dbReference type="InterPro" id="IPR036318">
    <property type="entry name" value="FAD-bd_PCMH-like_sf"/>
</dbReference>
<comment type="similarity">
    <text evidence="1">Belongs to the oxygen-dependent FAD-linked oxidoreductase family.</text>
</comment>
<dbReference type="Gene3D" id="3.30.465.10">
    <property type="match status" value="2"/>
</dbReference>
<dbReference type="GO" id="GO:0071949">
    <property type="term" value="F:FAD binding"/>
    <property type="evidence" value="ECO:0007669"/>
    <property type="project" value="InterPro"/>
</dbReference>
<dbReference type="InterPro" id="IPR012951">
    <property type="entry name" value="BBE"/>
</dbReference>